<evidence type="ECO:0000256" key="1">
    <source>
        <dbReference type="ARBA" id="ARBA00004202"/>
    </source>
</evidence>
<evidence type="ECO:0000256" key="3">
    <source>
        <dbReference type="ARBA" id="ARBA00022448"/>
    </source>
</evidence>
<protein>
    <submittedName>
        <fullName evidence="9">ABC transporter ATP-binding protein</fullName>
    </submittedName>
</protein>
<dbReference type="GO" id="GO:0016887">
    <property type="term" value="F:ATP hydrolysis activity"/>
    <property type="evidence" value="ECO:0007669"/>
    <property type="project" value="InterPro"/>
</dbReference>
<dbReference type="SMART" id="SM00382">
    <property type="entry name" value="AAA"/>
    <property type="match status" value="1"/>
</dbReference>
<dbReference type="OrthoDB" id="2940131at2"/>
<comment type="caution">
    <text evidence="9">The sequence shown here is derived from an EMBL/GenBank/DDBJ whole genome shotgun (WGS) entry which is preliminary data.</text>
</comment>
<reference evidence="9 10" key="1">
    <citation type="submission" date="2018-12" db="EMBL/GenBank/DDBJ databases">
        <authorList>
            <person name="Yu L."/>
        </authorList>
    </citation>
    <scope>NUCLEOTIDE SEQUENCE [LARGE SCALE GENOMIC DNA]</scope>
    <source>
        <strain evidence="9 10">S5H2222</strain>
    </source>
</reference>
<dbReference type="SUPFAM" id="SSF52540">
    <property type="entry name" value="P-loop containing nucleoside triphosphate hydrolases"/>
    <property type="match status" value="1"/>
</dbReference>
<dbReference type="InterPro" id="IPR003593">
    <property type="entry name" value="AAA+_ATPase"/>
</dbReference>
<dbReference type="InterPro" id="IPR003439">
    <property type="entry name" value="ABC_transporter-like_ATP-bd"/>
</dbReference>
<evidence type="ECO:0000256" key="5">
    <source>
        <dbReference type="ARBA" id="ARBA00022741"/>
    </source>
</evidence>
<name>A0A3S0IWU1_9BACI</name>
<keyword evidence="7" id="KW-0472">Membrane</keyword>
<dbReference type="GO" id="GO:0005886">
    <property type="term" value="C:plasma membrane"/>
    <property type="evidence" value="ECO:0007669"/>
    <property type="project" value="UniProtKB-SubCell"/>
</dbReference>
<keyword evidence="5" id="KW-0547">Nucleotide-binding</keyword>
<dbReference type="AlphaFoldDB" id="A0A3S0IWU1"/>
<keyword evidence="4" id="KW-1003">Cell membrane</keyword>
<dbReference type="GO" id="GO:0005524">
    <property type="term" value="F:ATP binding"/>
    <property type="evidence" value="ECO:0007669"/>
    <property type="project" value="UniProtKB-KW"/>
</dbReference>
<accession>A0A3S0IWU1</accession>
<feature type="domain" description="ABC transporter" evidence="8">
    <location>
        <begin position="7"/>
        <end position="237"/>
    </location>
</feature>
<dbReference type="PANTHER" id="PTHR43297">
    <property type="entry name" value="OLIGOPEPTIDE TRANSPORT ATP-BINDING PROTEIN APPD"/>
    <property type="match status" value="1"/>
</dbReference>
<evidence type="ECO:0000259" key="8">
    <source>
        <dbReference type="PROSITE" id="PS50893"/>
    </source>
</evidence>
<organism evidence="9 10">
    <name type="scientific">Lysinibacillus telephonicus</name>
    <dbReference type="NCBI Taxonomy" id="1714840"/>
    <lineage>
        <taxon>Bacteria</taxon>
        <taxon>Bacillati</taxon>
        <taxon>Bacillota</taxon>
        <taxon>Bacilli</taxon>
        <taxon>Bacillales</taxon>
        <taxon>Bacillaceae</taxon>
        <taxon>Lysinibacillus</taxon>
    </lineage>
</organism>
<dbReference type="InterPro" id="IPR027417">
    <property type="entry name" value="P-loop_NTPase"/>
</dbReference>
<evidence type="ECO:0000256" key="6">
    <source>
        <dbReference type="ARBA" id="ARBA00022840"/>
    </source>
</evidence>
<dbReference type="RefSeq" id="WP_126295811.1">
    <property type="nucleotide sequence ID" value="NZ_CP155468.1"/>
</dbReference>
<gene>
    <name evidence="9" type="ORF">EKG35_17355</name>
</gene>
<dbReference type="Gene3D" id="3.40.50.300">
    <property type="entry name" value="P-loop containing nucleotide triphosphate hydrolases"/>
    <property type="match status" value="1"/>
</dbReference>
<keyword evidence="6 9" id="KW-0067">ATP-binding</keyword>
<comment type="subcellular location">
    <subcellularLocation>
        <location evidence="1">Cell membrane</location>
        <topology evidence="1">Peripheral membrane protein</topology>
    </subcellularLocation>
</comment>
<evidence type="ECO:0000256" key="7">
    <source>
        <dbReference type="ARBA" id="ARBA00023136"/>
    </source>
</evidence>
<dbReference type="CDD" id="cd03257">
    <property type="entry name" value="ABC_NikE_OppD_transporters"/>
    <property type="match status" value="1"/>
</dbReference>
<proteinExistence type="inferred from homology"/>
<evidence type="ECO:0000313" key="9">
    <source>
        <dbReference type="EMBL" id="RTQ88853.1"/>
    </source>
</evidence>
<keyword evidence="3" id="KW-0813">Transport</keyword>
<evidence type="ECO:0000256" key="2">
    <source>
        <dbReference type="ARBA" id="ARBA00005417"/>
    </source>
</evidence>
<dbReference type="InterPro" id="IPR050388">
    <property type="entry name" value="ABC_Ni/Peptide_Import"/>
</dbReference>
<dbReference type="PROSITE" id="PS50893">
    <property type="entry name" value="ABC_TRANSPORTER_2"/>
    <property type="match status" value="1"/>
</dbReference>
<dbReference type="InterPro" id="IPR017871">
    <property type="entry name" value="ABC_transporter-like_CS"/>
</dbReference>
<keyword evidence="10" id="KW-1185">Reference proteome</keyword>
<evidence type="ECO:0000256" key="4">
    <source>
        <dbReference type="ARBA" id="ARBA00022475"/>
    </source>
</evidence>
<sequence>MDRSPLLKVDHLEVTYKQKQQRKVIIQDVSFKLYPGEMVAMTGKSGAGKSVIAHALVGLLDKGLSVTKGQILFEGKNIIQFNEKQFENLRRENIAMMIQHSLNGLDPIRLVKKQMLETIRHRKVGSKKEVEQLLLNLLTQVGFKEPEEVLDSYPFELSGGMRQRVLLAMMLSLQPKILIADEPTTALDIVNREKILELLKQLQCNLGLTILLISHDENSVNKYADRVVHMNEGGVLL</sequence>
<dbReference type="EMBL" id="RXNR01000072">
    <property type="protein sequence ID" value="RTQ88853.1"/>
    <property type="molecule type" value="Genomic_DNA"/>
</dbReference>
<evidence type="ECO:0000313" key="10">
    <source>
        <dbReference type="Proteomes" id="UP000276349"/>
    </source>
</evidence>
<dbReference type="PROSITE" id="PS00211">
    <property type="entry name" value="ABC_TRANSPORTER_1"/>
    <property type="match status" value="1"/>
</dbReference>
<comment type="similarity">
    <text evidence="2">Belongs to the ABC transporter superfamily.</text>
</comment>
<dbReference type="Pfam" id="PF00005">
    <property type="entry name" value="ABC_tran"/>
    <property type="match status" value="1"/>
</dbReference>
<dbReference type="Proteomes" id="UP000276349">
    <property type="component" value="Unassembled WGS sequence"/>
</dbReference>
<dbReference type="PANTHER" id="PTHR43297:SF2">
    <property type="entry name" value="DIPEPTIDE TRANSPORT ATP-BINDING PROTEIN DPPD"/>
    <property type="match status" value="1"/>
</dbReference>